<dbReference type="RefSeq" id="WP_168673629.1">
    <property type="nucleotide sequence ID" value="NZ_JAAVTK010000007.1"/>
</dbReference>
<accession>A0ABX1HJE8</accession>
<dbReference type="InterPro" id="IPR039426">
    <property type="entry name" value="TonB-dep_rcpt-like"/>
</dbReference>
<feature type="signal peptide" evidence="10">
    <location>
        <begin position="1"/>
        <end position="33"/>
    </location>
</feature>
<evidence type="ECO:0000256" key="7">
    <source>
        <dbReference type="ARBA" id="ARBA00023237"/>
    </source>
</evidence>
<evidence type="ECO:0000259" key="12">
    <source>
        <dbReference type="Pfam" id="PF07715"/>
    </source>
</evidence>
<proteinExistence type="inferred from homology"/>
<dbReference type="InterPro" id="IPR023996">
    <property type="entry name" value="TonB-dep_OMP_SusC/RagA"/>
</dbReference>
<keyword evidence="7 8" id="KW-0998">Cell outer membrane</keyword>
<evidence type="ECO:0000256" key="5">
    <source>
        <dbReference type="ARBA" id="ARBA00023077"/>
    </source>
</evidence>
<dbReference type="InterPro" id="IPR008969">
    <property type="entry name" value="CarboxyPept-like_regulatory"/>
</dbReference>
<dbReference type="PROSITE" id="PS00018">
    <property type="entry name" value="EF_HAND_1"/>
    <property type="match status" value="1"/>
</dbReference>
<dbReference type="Gene3D" id="2.40.170.20">
    <property type="entry name" value="TonB-dependent receptor, beta-barrel domain"/>
    <property type="match status" value="1"/>
</dbReference>
<comment type="subcellular location">
    <subcellularLocation>
        <location evidence="1 8">Cell outer membrane</location>
        <topology evidence="1 8">Multi-pass membrane protein</topology>
    </subcellularLocation>
</comment>
<dbReference type="Gene3D" id="2.170.130.10">
    <property type="entry name" value="TonB-dependent receptor, plug domain"/>
    <property type="match status" value="1"/>
</dbReference>
<dbReference type="NCBIfam" id="TIGR04056">
    <property type="entry name" value="OMP_RagA_SusC"/>
    <property type="match status" value="1"/>
</dbReference>
<dbReference type="Gene3D" id="2.60.40.1120">
    <property type="entry name" value="Carboxypeptidase-like, regulatory domain"/>
    <property type="match status" value="1"/>
</dbReference>
<organism evidence="13 14">
    <name type="scientific">Hymenobacter artigasi</name>
    <dbReference type="NCBI Taxonomy" id="2719616"/>
    <lineage>
        <taxon>Bacteria</taxon>
        <taxon>Pseudomonadati</taxon>
        <taxon>Bacteroidota</taxon>
        <taxon>Cytophagia</taxon>
        <taxon>Cytophagales</taxon>
        <taxon>Hymenobacteraceae</taxon>
        <taxon>Hymenobacter</taxon>
    </lineage>
</organism>
<evidence type="ECO:0000313" key="14">
    <source>
        <dbReference type="Proteomes" id="UP000717634"/>
    </source>
</evidence>
<dbReference type="Pfam" id="PF07715">
    <property type="entry name" value="Plug"/>
    <property type="match status" value="1"/>
</dbReference>
<dbReference type="SUPFAM" id="SSF56935">
    <property type="entry name" value="Porins"/>
    <property type="match status" value="1"/>
</dbReference>
<dbReference type="Proteomes" id="UP000717634">
    <property type="component" value="Unassembled WGS sequence"/>
</dbReference>
<evidence type="ECO:0000256" key="2">
    <source>
        <dbReference type="ARBA" id="ARBA00022448"/>
    </source>
</evidence>
<keyword evidence="2 8" id="KW-0813">Transport</keyword>
<comment type="caution">
    <text evidence="13">The sequence shown here is derived from an EMBL/GenBank/DDBJ whole genome shotgun (WGS) entry which is preliminary data.</text>
</comment>
<keyword evidence="6 8" id="KW-0472">Membrane</keyword>
<dbReference type="Pfam" id="PF00593">
    <property type="entry name" value="TonB_dep_Rec_b-barrel"/>
    <property type="match status" value="1"/>
</dbReference>
<dbReference type="NCBIfam" id="TIGR04057">
    <property type="entry name" value="SusC_RagA_signa"/>
    <property type="match status" value="1"/>
</dbReference>
<evidence type="ECO:0000256" key="3">
    <source>
        <dbReference type="ARBA" id="ARBA00022452"/>
    </source>
</evidence>
<keyword evidence="4 8" id="KW-0812">Transmembrane</keyword>
<dbReference type="EMBL" id="JAAVTK010000007">
    <property type="protein sequence ID" value="NKI90014.1"/>
    <property type="molecule type" value="Genomic_DNA"/>
</dbReference>
<evidence type="ECO:0000259" key="11">
    <source>
        <dbReference type="Pfam" id="PF00593"/>
    </source>
</evidence>
<feature type="chain" id="PRO_5046836143" evidence="10">
    <location>
        <begin position="34"/>
        <end position="1074"/>
    </location>
</feature>
<keyword evidence="10" id="KW-0732">Signal</keyword>
<dbReference type="SUPFAM" id="SSF49464">
    <property type="entry name" value="Carboxypeptidase regulatory domain-like"/>
    <property type="match status" value="1"/>
</dbReference>
<name>A0ABX1HJE8_9BACT</name>
<feature type="domain" description="TonB-dependent receptor-like beta-barrel" evidence="11">
    <location>
        <begin position="437"/>
        <end position="892"/>
    </location>
</feature>
<keyword evidence="5 9" id="KW-0798">TonB box</keyword>
<protein>
    <submittedName>
        <fullName evidence="13">TonB-linked SusC/RagA family outer membrane protein</fullName>
    </submittedName>
</protein>
<dbReference type="InterPro" id="IPR012910">
    <property type="entry name" value="Plug_dom"/>
</dbReference>
<evidence type="ECO:0000256" key="10">
    <source>
        <dbReference type="SAM" id="SignalP"/>
    </source>
</evidence>
<dbReference type="InterPro" id="IPR037066">
    <property type="entry name" value="Plug_dom_sf"/>
</dbReference>
<gene>
    <name evidence="13" type="ORF">HBN54_002613</name>
</gene>
<dbReference type="InterPro" id="IPR018247">
    <property type="entry name" value="EF_Hand_1_Ca_BS"/>
</dbReference>
<evidence type="ECO:0000256" key="6">
    <source>
        <dbReference type="ARBA" id="ARBA00023136"/>
    </source>
</evidence>
<feature type="domain" description="TonB-dependent receptor plug" evidence="12">
    <location>
        <begin position="138"/>
        <end position="246"/>
    </location>
</feature>
<evidence type="ECO:0000256" key="8">
    <source>
        <dbReference type="PROSITE-ProRule" id="PRU01360"/>
    </source>
</evidence>
<keyword evidence="14" id="KW-1185">Reference proteome</keyword>
<dbReference type="InterPro" id="IPR023997">
    <property type="entry name" value="TonB-dep_OMP_SusC/RagA_CS"/>
</dbReference>
<dbReference type="InterPro" id="IPR000531">
    <property type="entry name" value="Beta-barrel_TonB"/>
</dbReference>
<dbReference type="InterPro" id="IPR036942">
    <property type="entry name" value="Beta-barrel_TonB_sf"/>
</dbReference>
<evidence type="ECO:0000256" key="4">
    <source>
        <dbReference type="ARBA" id="ARBA00022692"/>
    </source>
</evidence>
<keyword evidence="3 8" id="KW-1134">Transmembrane beta strand</keyword>
<evidence type="ECO:0000313" key="13">
    <source>
        <dbReference type="EMBL" id="NKI90014.1"/>
    </source>
</evidence>
<sequence>MTVTLRLDFRRCLRPLVLLPALSLGLGLHLASAADLPPIPRAVRADITITGRIVDEKGAGLPGVNVIVKGTSNGTQTDADGRYSIKAGDNATLIFTFVGYAAREVAVGGRTAINAALVPDTRGLDEVVVVGYGVQEKKMLATSISTISAKQVELIPVASPSEALVGLVAGAQITEPSGEPGASAVIRIRGLGSISAGNNPLYVVDGYPLNNADSYAQIAPGDIQSIQILKDAAACAIYGSRGGNGIVIVTTKRGATDGTTRFNFSANTGIQQVAKRMELLNRDQFLDYFRESVTNGGQVVTNTDVLALLATDPKTLSDTDWQKEIFQTGVQQQYQLSASGGNDKSRFYISGGYFKQSGIVKGSGFERFSLRANYDAQLSKKLKLGLSLAPNFTRTDVVPTSGSYNGGNISGGGPGGETGSITAALIMPPIVPVRLANGDYASLKTGTRNGITNPGDLLSPVAPLDLYQDRNNAARILGSTFLDFEVISGLHLRTNFGAELVNSRRAIYVPATLPTNGNQGANLSNPVLNNIDARRLNSTNLNWVWENTATYNRTFATNHSVTLLAGYAAQYNTAEGSTVLGQTGTYTNTSIEYPTAAGQLFGSGLFNTSNALTSVFGRLDYAFKERYILTAALRTDGSSRFGPDNRYATFPSVALAWRVAEEPFIKQFAAISELKLRASYGVTGNNNIGDYNYQNYQQGANYVFGAGNGTRAFGFSPNGVAVRNLSWETNTQYDAGFDLGLFRDRIYLTVAAYQRNTTDLLLNRNIPAILGFSSRALANVGEVRNRGLEFQLNTANLQGKDFTWSTSANLSVNRNQVIALAGTNEQLTYDAVFGYGSSIRVVPGQPLGVFYGYQQEGIYLNQADVDASPKWTGSGTVVRPGDFKFKDVNGDGVINTLDIGVIGNPFPKFTYGLQNTFGYKALSLAVTLQGSQGNDVLYGADRYTVNGAGGTNARVEVLNRWRSPENPGDGKTPLATFRGSLKSVFNSYYVHDASFLRVRNVTLRYSVPGDWIKRASLQSLAVYTSVQNLYTFTKYFGYNPEANNYGNTTAPTYGVDQGAYPMARTITLGVQLGF</sequence>
<dbReference type="PROSITE" id="PS52016">
    <property type="entry name" value="TONB_DEPENDENT_REC_3"/>
    <property type="match status" value="1"/>
</dbReference>
<evidence type="ECO:0000256" key="9">
    <source>
        <dbReference type="RuleBase" id="RU003357"/>
    </source>
</evidence>
<comment type="similarity">
    <text evidence="8 9">Belongs to the TonB-dependent receptor family.</text>
</comment>
<evidence type="ECO:0000256" key="1">
    <source>
        <dbReference type="ARBA" id="ARBA00004571"/>
    </source>
</evidence>
<dbReference type="Pfam" id="PF13715">
    <property type="entry name" value="CarbopepD_reg_2"/>
    <property type="match status" value="1"/>
</dbReference>
<reference evidence="13 14" key="1">
    <citation type="submission" date="2020-03" db="EMBL/GenBank/DDBJ databases">
        <title>Genomic Encyclopedia of Type Strains, Phase IV (KMG-V): Genome sequencing to study the core and pangenomes of soil and plant-associated prokaryotes.</title>
        <authorList>
            <person name="Whitman W."/>
        </authorList>
    </citation>
    <scope>NUCLEOTIDE SEQUENCE [LARGE SCALE GENOMIC DNA]</scope>
    <source>
        <strain evidence="13 14">1B</strain>
    </source>
</reference>